<keyword evidence="4 11" id="KW-1133">Transmembrane helix</keyword>
<dbReference type="RefSeq" id="XP_013396224.1">
    <property type="nucleotide sequence ID" value="XM_013540770.1"/>
</dbReference>
<proteinExistence type="inferred from homology"/>
<keyword evidence="3 9" id="KW-0812">Transmembrane</keyword>
<evidence type="ECO:0000313" key="17">
    <source>
        <dbReference type="RefSeq" id="XP_013396225.1"/>
    </source>
</evidence>
<dbReference type="InterPro" id="IPR017452">
    <property type="entry name" value="GPCR_Rhodpsn_7TM"/>
</dbReference>
<dbReference type="OrthoDB" id="2132067at2759"/>
<feature type="transmembrane region" description="Helical" evidence="11">
    <location>
        <begin position="164"/>
        <end position="183"/>
    </location>
</feature>
<dbReference type="RefSeq" id="XP_013396226.1">
    <property type="nucleotide sequence ID" value="XM_013540772.1"/>
</dbReference>
<dbReference type="RefSeq" id="XP_013396223.1">
    <property type="nucleotide sequence ID" value="XM_013540769.1"/>
</dbReference>
<dbReference type="KEGG" id="lak:106163240"/>
<name>A0A1S3ID84_LINAN</name>
<protein>
    <submittedName>
        <fullName evidence="14 15">Type-1 angiotensin II receptor isoform X1</fullName>
    </submittedName>
</protein>
<comment type="subcellular location">
    <subcellularLocation>
        <location evidence="1">Membrane</location>
        <topology evidence="1">Multi-pass membrane protein</topology>
    </subcellularLocation>
</comment>
<feature type="transmembrane region" description="Helical" evidence="11">
    <location>
        <begin position="317"/>
        <end position="339"/>
    </location>
</feature>
<evidence type="ECO:0000256" key="8">
    <source>
        <dbReference type="ARBA" id="ARBA00023224"/>
    </source>
</evidence>
<dbReference type="GO" id="GO:0004983">
    <property type="term" value="F:neuropeptide Y receptor activity"/>
    <property type="evidence" value="ECO:0007669"/>
    <property type="project" value="InterPro"/>
</dbReference>
<evidence type="ECO:0000256" key="5">
    <source>
        <dbReference type="ARBA" id="ARBA00023040"/>
    </source>
</evidence>
<evidence type="ECO:0000256" key="2">
    <source>
        <dbReference type="ARBA" id="ARBA00010663"/>
    </source>
</evidence>
<dbReference type="SUPFAM" id="SSF81321">
    <property type="entry name" value="Family A G protein-coupled receptor-like"/>
    <property type="match status" value="1"/>
</dbReference>
<dbReference type="RefSeq" id="XP_013396227.1">
    <property type="nucleotide sequence ID" value="XM_013540773.1"/>
</dbReference>
<evidence type="ECO:0000313" key="18">
    <source>
        <dbReference type="RefSeq" id="XP_013396226.1"/>
    </source>
</evidence>
<evidence type="ECO:0000313" key="19">
    <source>
        <dbReference type="RefSeq" id="XP_013396227.1"/>
    </source>
</evidence>
<feature type="transmembrane region" description="Helical" evidence="11">
    <location>
        <begin position="123"/>
        <end position="144"/>
    </location>
</feature>
<dbReference type="RefSeq" id="XP_013396225.1">
    <property type="nucleotide sequence ID" value="XM_013540771.2"/>
</dbReference>
<feature type="transmembrane region" description="Helical" evidence="11">
    <location>
        <begin position="218"/>
        <end position="244"/>
    </location>
</feature>
<dbReference type="Proteomes" id="UP000085678">
    <property type="component" value="Unplaced"/>
</dbReference>
<evidence type="ECO:0000256" key="9">
    <source>
        <dbReference type="RuleBase" id="RU000688"/>
    </source>
</evidence>
<evidence type="ECO:0000256" key="4">
    <source>
        <dbReference type="ARBA" id="ARBA00022989"/>
    </source>
</evidence>
<comment type="similarity">
    <text evidence="2 9">Belongs to the G-protein coupled receptor 1 family.</text>
</comment>
<organism evidence="13 17">
    <name type="scientific">Lingula anatina</name>
    <name type="common">Brachiopod</name>
    <name type="synonym">Lingula unguis</name>
    <dbReference type="NCBI Taxonomy" id="7574"/>
    <lineage>
        <taxon>Eukaryota</taxon>
        <taxon>Metazoa</taxon>
        <taxon>Spiralia</taxon>
        <taxon>Lophotrochozoa</taxon>
        <taxon>Brachiopoda</taxon>
        <taxon>Linguliformea</taxon>
        <taxon>Lingulata</taxon>
        <taxon>Lingulida</taxon>
        <taxon>Linguloidea</taxon>
        <taxon>Lingulidae</taxon>
        <taxon>Lingula</taxon>
    </lineage>
</organism>
<dbReference type="PRINTS" id="PR00237">
    <property type="entry name" value="GPCRRHODOPSN"/>
</dbReference>
<dbReference type="RefSeq" id="XP_013396228.1">
    <property type="nucleotide sequence ID" value="XM_013540774.1"/>
</dbReference>
<sequence>MGSLTNITMDIKQNMTLAEKLESDGWVYYPNIESLMKPWLTDANFVPTVTVYAVTFVLGLIGNSMVVFAMLGDQKNSSVATTFLASLAIADLLFLLVCVPYRIVRFLIGSWQDSFLCKFSGFVEMLAAVLSIFNLTAVSVERYVVIVHPMKARYLFTMGSIKKIVIAVWLVSAVLSAPMFHIAGITKDKYFENETKFIMHSCHDNEALNYGEKVAFVFYQFTLMFLLPTIVMVFCYTQVIRALWSSTQELSRMTSMHRENSISHIAEDFESEESQTQQRLVHVSSRSTVVSRPSSQQLGGRNHGNCIREARKQVIKMLIVIIIAFLICWGPKLILDILIKTRINRKIIFSPITFKIKVAFSLLPYIQSCLNPIIYGFMSSNFRRSLVNSCNTYLHLCQRRKGRTYFDPDTDSKSTQHTHLSPSFHRGGSHNGSSGGVEQLPLTPKKSPSEGNGRGSFHMYKGSNGLRKD</sequence>
<evidence type="ECO:0000313" key="15">
    <source>
        <dbReference type="RefSeq" id="XP_013396223.1"/>
    </source>
</evidence>
<dbReference type="PROSITE" id="PS00237">
    <property type="entry name" value="G_PROTEIN_RECEP_F1_1"/>
    <property type="match status" value="1"/>
</dbReference>
<evidence type="ECO:0000256" key="3">
    <source>
        <dbReference type="ARBA" id="ARBA00022692"/>
    </source>
</evidence>
<dbReference type="Gene3D" id="1.20.1070.10">
    <property type="entry name" value="Rhodopsin 7-helix transmembrane proteins"/>
    <property type="match status" value="1"/>
</dbReference>
<evidence type="ECO:0000256" key="11">
    <source>
        <dbReference type="SAM" id="Phobius"/>
    </source>
</evidence>
<dbReference type="GO" id="GO:0005886">
    <property type="term" value="C:plasma membrane"/>
    <property type="evidence" value="ECO:0007669"/>
    <property type="project" value="TreeGrafter"/>
</dbReference>
<evidence type="ECO:0000256" key="10">
    <source>
        <dbReference type="SAM" id="MobiDB-lite"/>
    </source>
</evidence>
<dbReference type="RefSeq" id="XP_013396222.1">
    <property type="nucleotide sequence ID" value="XM_013540768.1"/>
</dbReference>
<keyword evidence="5 9" id="KW-0297">G-protein coupled receptor</keyword>
<dbReference type="Pfam" id="PF00001">
    <property type="entry name" value="7tm_1"/>
    <property type="match status" value="1"/>
</dbReference>
<evidence type="ECO:0000313" key="16">
    <source>
        <dbReference type="RefSeq" id="XP_013396224.1"/>
    </source>
</evidence>
<feature type="transmembrane region" description="Helical" evidence="11">
    <location>
        <begin position="83"/>
        <end position="103"/>
    </location>
</feature>
<reference evidence="14 15" key="1">
    <citation type="submission" date="2025-04" db="UniProtKB">
        <authorList>
            <consortium name="RefSeq"/>
        </authorList>
    </citation>
    <scope>IDENTIFICATION</scope>
    <source>
        <tissue evidence="14 15">Gonads</tissue>
    </source>
</reference>
<evidence type="ECO:0000256" key="7">
    <source>
        <dbReference type="ARBA" id="ARBA00023170"/>
    </source>
</evidence>
<dbReference type="InterPro" id="IPR000276">
    <property type="entry name" value="GPCR_Rhodpsn"/>
</dbReference>
<evidence type="ECO:0000256" key="1">
    <source>
        <dbReference type="ARBA" id="ARBA00004141"/>
    </source>
</evidence>
<dbReference type="OMA" id="MIFCSDH"/>
<evidence type="ECO:0000313" key="14">
    <source>
        <dbReference type="RefSeq" id="XP_013396222.1"/>
    </source>
</evidence>
<feature type="transmembrane region" description="Helical" evidence="11">
    <location>
        <begin position="49"/>
        <end position="71"/>
    </location>
</feature>
<dbReference type="PANTHER" id="PTHR24243">
    <property type="entry name" value="G-PROTEIN COUPLED RECEPTOR"/>
    <property type="match status" value="1"/>
</dbReference>
<feature type="domain" description="G-protein coupled receptors family 1 profile" evidence="12">
    <location>
        <begin position="62"/>
        <end position="375"/>
    </location>
</feature>
<evidence type="ECO:0000256" key="6">
    <source>
        <dbReference type="ARBA" id="ARBA00023136"/>
    </source>
</evidence>
<dbReference type="PROSITE" id="PS50262">
    <property type="entry name" value="G_PROTEIN_RECEP_F1_2"/>
    <property type="match status" value="1"/>
</dbReference>
<gene>
    <name evidence="14 15 16 17 18 19 20" type="primary">LOC106163240</name>
</gene>
<keyword evidence="7 9" id="KW-0675">Receptor</keyword>
<keyword evidence="6 11" id="KW-0472">Membrane</keyword>
<evidence type="ECO:0000313" key="13">
    <source>
        <dbReference type="Proteomes" id="UP000085678"/>
    </source>
</evidence>
<dbReference type="InterPro" id="IPR000611">
    <property type="entry name" value="NPY_rcpt"/>
</dbReference>
<dbReference type="GeneID" id="106163240"/>
<dbReference type="PANTHER" id="PTHR24243:SF224">
    <property type="entry name" value="G-PROTEIN COUPLED RECEPTOR 19-RELATED"/>
    <property type="match status" value="1"/>
</dbReference>
<keyword evidence="13" id="KW-1185">Reference proteome</keyword>
<evidence type="ECO:0000259" key="12">
    <source>
        <dbReference type="PROSITE" id="PS50262"/>
    </source>
</evidence>
<accession>A0A1S3ID84</accession>
<dbReference type="PRINTS" id="PR01012">
    <property type="entry name" value="NRPEPTIDEYR"/>
</dbReference>
<keyword evidence="8 9" id="KW-0807">Transducer</keyword>
<dbReference type="AlphaFoldDB" id="A0A1S3ID84"/>
<evidence type="ECO:0000313" key="20">
    <source>
        <dbReference type="RefSeq" id="XP_013396228.1"/>
    </source>
</evidence>
<feature type="region of interest" description="Disordered" evidence="10">
    <location>
        <begin position="407"/>
        <end position="469"/>
    </location>
</feature>